<dbReference type="AlphaFoldDB" id="A0A5B7CYR8"/>
<gene>
    <name evidence="1" type="ORF">E2C01_006784</name>
</gene>
<protein>
    <submittedName>
        <fullName evidence="1">Uncharacterized protein</fullName>
    </submittedName>
</protein>
<evidence type="ECO:0000313" key="1">
    <source>
        <dbReference type="EMBL" id="MPC14031.1"/>
    </source>
</evidence>
<accession>A0A5B7CYR8</accession>
<organism evidence="1 2">
    <name type="scientific">Portunus trituberculatus</name>
    <name type="common">Swimming crab</name>
    <name type="synonym">Neptunus trituberculatus</name>
    <dbReference type="NCBI Taxonomy" id="210409"/>
    <lineage>
        <taxon>Eukaryota</taxon>
        <taxon>Metazoa</taxon>
        <taxon>Ecdysozoa</taxon>
        <taxon>Arthropoda</taxon>
        <taxon>Crustacea</taxon>
        <taxon>Multicrustacea</taxon>
        <taxon>Malacostraca</taxon>
        <taxon>Eumalacostraca</taxon>
        <taxon>Eucarida</taxon>
        <taxon>Decapoda</taxon>
        <taxon>Pleocyemata</taxon>
        <taxon>Brachyura</taxon>
        <taxon>Eubrachyura</taxon>
        <taxon>Portunoidea</taxon>
        <taxon>Portunidae</taxon>
        <taxon>Portuninae</taxon>
        <taxon>Portunus</taxon>
    </lineage>
</organism>
<evidence type="ECO:0000313" key="2">
    <source>
        <dbReference type="Proteomes" id="UP000324222"/>
    </source>
</evidence>
<sequence>MRGVGGGKDVEADDDDDSDEVCFGKDTLRNLRQHEKNVTTMKIPQQDFTFVLLRDVRRGRGAEICVWRWRVAANTPALRWLPRATQAASPRLGFSGARFLATHKSDTGTGSGVHSLCHT</sequence>
<dbReference type="EMBL" id="VSRR010000323">
    <property type="protein sequence ID" value="MPC14031.1"/>
    <property type="molecule type" value="Genomic_DNA"/>
</dbReference>
<proteinExistence type="predicted"/>
<comment type="caution">
    <text evidence="1">The sequence shown here is derived from an EMBL/GenBank/DDBJ whole genome shotgun (WGS) entry which is preliminary data.</text>
</comment>
<keyword evidence="2" id="KW-1185">Reference proteome</keyword>
<dbReference type="Proteomes" id="UP000324222">
    <property type="component" value="Unassembled WGS sequence"/>
</dbReference>
<reference evidence="1 2" key="1">
    <citation type="submission" date="2019-05" db="EMBL/GenBank/DDBJ databases">
        <title>Another draft genome of Portunus trituberculatus and its Hox gene families provides insights of decapod evolution.</title>
        <authorList>
            <person name="Jeong J.-H."/>
            <person name="Song I."/>
            <person name="Kim S."/>
            <person name="Choi T."/>
            <person name="Kim D."/>
            <person name="Ryu S."/>
            <person name="Kim W."/>
        </authorList>
    </citation>
    <scope>NUCLEOTIDE SEQUENCE [LARGE SCALE GENOMIC DNA]</scope>
    <source>
        <tissue evidence="1">Muscle</tissue>
    </source>
</reference>
<name>A0A5B7CYR8_PORTR</name>